<evidence type="ECO:0000313" key="1">
    <source>
        <dbReference type="EMBL" id="PNT57511.1"/>
    </source>
</evidence>
<name>U5GV24_POPTR</name>
<keyword evidence="2" id="KW-1185">Reference proteome</keyword>
<accession>U5GV24</accession>
<dbReference type="EMBL" id="CM009290">
    <property type="protein sequence ID" value="PNT57511.1"/>
    <property type="molecule type" value="Genomic_DNA"/>
</dbReference>
<dbReference type="InParanoid" id="U5GV24"/>
<dbReference type="HOGENOM" id="CLU_2817190_0_0_1"/>
<organism evidence="1 2">
    <name type="scientific">Populus trichocarpa</name>
    <name type="common">Western balsam poplar</name>
    <name type="synonym">Populus balsamifera subsp. trichocarpa</name>
    <dbReference type="NCBI Taxonomy" id="3694"/>
    <lineage>
        <taxon>Eukaryota</taxon>
        <taxon>Viridiplantae</taxon>
        <taxon>Streptophyta</taxon>
        <taxon>Embryophyta</taxon>
        <taxon>Tracheophyta</taxon>
        <taxon>Spermatophyta</taxon>
        <taxon>Magnoliopsida</taxon>
        <taxon>eudicotyledons</taxon>
        <taxon>Gunneridae</taxon>
        <taxon>Pentapetalae</taxon>
        <taxon>rosids</taxon>
        <taxon>fabids</taxon>
        <taxon>Malpighiales</taxon>
        <taxon>Salicaceae</taxon>
        <taxon>Saliceae</taxon>
        <taxon>Populus</taxon>
    </lineage>
</organism>
<dbReference type="Proteomes" id="UP000006729">
    <property type="component" value="Chromosome 1"/>
</dbReference>
<dbReference type="AlphaFoldDB" id="U5GV24"/>
<protein>
    <submittedName>
        <fullName evidence="1">Uncharacterized protein</fullName>
    </submittedName>
</protein>
<evidence type="ECO:0000313" key="2">
    <source>
        <dbReference type="Proteomes" id="UP000006729"/>
    </source>
</evidence>
<sequence length="67" mass="7691">MNNQHNYAHNNILHLTMHIDACLQFNVLHSWLKATPCEHPQPASPFHVISTNFVKIGKTINNFSNCH</sequence>
<proteinExistence type="predicted"/>
<gene>
    <name evidence="1" type="ORF">POPTR_001G304500</name>
</gene>
<reference evidence="1 2" key="1">
    <citation type="journal article" date="2006" name="Science">
        <title>The genome of black cottonwood, Populus trichocarpa (Torr. &amp; Gray).</title>
        <authorList>
            <person name="Tuskan G.A."/>
            <person name="Difazio S."/>
            <person name="Jansson S."/>
            <person name="Bohlmann J."/>
            <person name="Grigoriev I."/>
            <person name="Hellsten U."/>
            <person name="Putnam N."/>
            <person name="Ralph S."/>
            <person name="Rombauts S."/>
            <person name="Salamov A."/>
            <person name="Schein J."/>
            <person name="Sterck L."/>
            <person name="Aerts A."/>
            <person name="Bhalerao R.R."/>
            <person name="Bhalerao R.P."/>
            <person name="Blaudez D."/>
            <person name="Boerjan W."/>
            <person name="Brun A."/>
            <person name="Brunner A."/>
            <person name="Busov V."/>
            <person name="Campbell M."/>
            <person name="Carlson J."/>
            <person name="Chalot M."/>
            <person name="Chapman J."/>
            <person name="Chen G.L."/>
            <person name="Cooper D."/>
            <person name="Coutinho P.M."/>
            <person name="Couturier J."/>
            <person name="Covert S."/>
            <person name="Cronk Q."/>
            <person name="Cunningham R."/>
            <person name="Davis J."/>
            <person name="Degroeve S."/>
            <person name="Dejardin A."/>
            <person name="Depamphilis C."/>
            <person name="Detter J."/>
            <person name="Dirks B."/>
            <person name="Dubchak I."/>
            <person name="Duplessis S."/>
            <person name="Ehlting J."/>
            <person name="Ellis B."/>
            <person name="Gendler K."/>
            <person name="Goodstein D."/>
            <person name="Gribskov M."/>
            <person name="Grimwood J."/>
            <person name="Groover A."/>
            <person name="Gunter L."/>
            <person name="Hamberger B."/>
            <person name="Heinze B."/>
            <person name="Helariutta Y."/>
            <person name="Henrissat B."/>
            <person name="Holligan D."/>
            <person name="Holt R."/>
            <person name="Huang W."/>
            <person name="Islam-Faridi N."/>
            <person name="Jones S."/>
            <person name="Jones-Rhoades M."/>
            <person name="Jorgensen R."/>
            <person name="Joshi C."/>
            <person name="Kangasjarvi J."/>
            <person name="Karlsson J."/>
            <person name="Kelleher C."/>
            <person name="Kirkpatrick R."/>
            <person name="Kirst M."/>
            <person name="Kohler A."/>
            <person name="Kalluri U."/>
            <person name="Larimer F."/>
            <person name="Leebens-Mack J."/>
            <person name="Leple J.C."/>
            <person name="Locascio P."/>
            <person name="Lou Y."/>
            <person name="Lucas S."/>
            <person name="Martin F."/>
            <person name="Montanini B."/>
            <person name="Napoli C."/>
            <person name="Nelson D.R."/>
            <person name="Nelson C."/>
            <person name="Nieminen K."/>
            <person name="Nilsson O."/>
            <person name="Pereda V."/>
            <person name="Peter G."/>
            <person name="Philippe R."/>
            <person name="Pilate G."/>
            <person name="Poliakov A."/>
            <person name="Razumovskaya J."/>
            <person name="Richardson P."/>
            <person name="Rinaldi C."/>
            <person name="Ritland K."/>
            <person name="Rouze P."/>
            <person name="Ryaboy D."/>
            <person name="Schmutz J."/>
            <person name="Schrader J."/>
            <person name="Segerman B."/>
            <person name="Shin H."/>
            <person name="Siddiqui A."/>
            <person name="Sterky F."/>
            <person name="Terry A."/>
            <person name="Tsai C.J."/>
            <person name="Uberbacher E."/>
            <person name="Unneberg P."/>
            <person name="Vahala J."/>
            <person name="Wall K."/>
            <person name="Wessler S."/>
            <person name="Yang G."/>
            <person name="Yin T."/>
            <person name="Douglas C."/>
            <person name="Marra M."/>
            <person name="Sandberg G."/>
            <person name="Van de Peer Y."/>
            <person name="Rokhsar D."/>
        </authorList>
    </citation>
    <scope>NUCLEOTIDE SEQUENCE [LARGE SCALE GENOMIC DNA]</scope>
    <source>
        <strain evidence="2">cv. Nisqually</strain>
    </source>
</reference>